<dbReference type="SUPFAM" id="SSF50978">
    <property type="entry name" value="WD40 repeat-like"/>
    <property type="match status" value="1"/>
</dbReference>
<dbReference type="InterPro" id="IPR019775">
    <property type="entry name" value="WD40_repeat_CS"/>
</dbReference>
<evidence type="ECO:0000256" key="6">
    <source>
        <dbReference type="SAM" id="MobiDB-lite"/>
    </source>
</evidence>
<dbReference type="Pfam" id="PF00400">
    <property type="entry name" value="WD40"/>
    <property type="match status" value="4"/>
</dbReference>
<accession>A0A2S6CHD0</accession>
<dbReference type="GO" id="GO:0006283">
    <property type="term" value="P:transcription-coupled nucleotide-excision repair"/>
    <property type="evidence" value="ECO:0007669"/>
    <property type="project" value="InterPro"/>
</dbReference>
<dbReference type="PROSITE" id="PS00678">
    <property type="entry name" value="WD_REPEATS_1"/>
    <property type="match status" value="3"/>
</dbReference>
<evidence type="ECO:0000256" key="1">
    <source>
        <dbReference type="ARBA" id="ARBA00022574"/>
    </source>
</evidence>
<evidence type="ECO:0000256" key="2">
    <source>
        <dbReference type="ARBA" id="ARBA00022737"/>
    </source>
</evidence>
<feature type="repeat" description="WD" evidence="5">
    <location>
        <begin position="202"/>
        <end position="244"/>
    </location>
</feature>
<dbReference type="InterPro" id="IPR020472">
    <property type="entry name" value="WD40_PAC1"/>
</dbReference>
<dbReference type="EMBL" id="PNEN01000421">
    <property type="protein sequence ID" value="PPJ59093.1"/>
    <property type="molecule type" value="Genomic_DNA"/>
</dbReference>
<keyword evidence="3" id="KW-0227">DNA damage</keyword>
<reference evidence="8" key="1">
    <citation type="journal article" date="2017" name="bioRxiv">
        <title>Conservation of a gene cluster reveals novel cercosporin biosynthetic mechanisms and extends production to the genus Colletotrichum.</title>
        <authorList>
            <person name="de Jonge R."/>
            <person name="Ebert M.K."/>
            <person name="Huitt-Roehl C.R."/>
            <person name="Pal P."/>
            <person name="Suttle J.C."/>
            <person name="Spanner R.E."/>
            <person name="Neubauer J.D."/>
            <person name="Jurick W.M.II."/>
            <person name="Stott K.A."/>
            <person name="Secor G.A."/>
            <person name="Thomma B.P.H.J."/>
            <person name="Van de Peer Y."/>
            <person name="Townsend C.A."/>
            <person name="Bolton M.D."/>
        </authorList>
    </citation>
    <scope>NUCLEOTIDE SEQUENCE [LARGE SCALE GENOMIC DNA]</scope>
    <source>
        <strain evidence="8">CBS538.71</strain>
    </source>
</reference>
<dbReference type="PANTHER" id="PTHR46202">
    <property type="entry name" value="DNA EXCISION REPAIR PROTEIN ERCC-8"/>
    <property type="match status" value="1"/>
</dbReference>
<keyword evidence="2" id="KW-0677">Repeat</keyword>
<feature type="repeat" description="WD" evidence="5">
    <location>
        <begin position="57"/>
        <end position="99"/>
    </location>
</feature>
<evidence type="ECO:0000313" key="7">
    <source>
        <dbReference type="EMBL" id="PPJ59093.1"/>
    </source>
</evidence>
<dbReference type="STRING" id="357750.A0A2S6CHD0"/>
<dbReference type="GO" id="GO:0043161">
    <property type="term" value="P:proteasome-mediated ubiquitin-dependent protein catabolic process"/>
    <property type="evidence" value="ECO:0007669"/>
    <property type="project" value="TreeGrafter"/>
</dbReference>
<keyword evidence="1 5" id="KW-0853">WD repeat</keyword>
<gene>
    <name evidence="7" type="ORF">CBER1_01669</name>
</gene>
<dbReference type="Proteomes" id="UP000237631">
    <property type="component" value="Unassembled WGS sequence"/>
</dbReference>
<dbReference type="GO" id="GO:0000209">
    <property type="term" value="P:protein polyubiquitination"/>
    <property type="evidence" value="ECO:0007669"/>
    <property type="project" value="TreeGrafter"/>
</dbReference>
<dbReference type="SMART" id="SM00320">
    <property type="entry name" value="WD40"/>
    <property type="match status" value="5"/>
</dbReference>
<feature type="compositionally biased region" description="Acidic residues" evidence="6">
    <location>
        <begin position="418"/>
        <end position="430"/>
    </location>
</feature>
<dbReference type="Gene3D" id="2.130.10.10">
    <property type="entry name" value="YVTN repeat-like/Quinoprotein amine dehydrogenase"/>
    <property type="match status" value="1"/>
</dbReference>
<sequence length="460" mass="49239">MNSFLLNRQLGSIGPQSLIQAQHDRLLKALQPAPLVRFALQAPTAERARNDAPRTVDLAHAAGVSSIAIDRFEGRYLVSGGADSSLAIWDLEAGEADASPGKAITHLPLAVSAKTSNTASLSITHVSFYPFDSLALLTSGYDHSLKLFSSETLEVSASFDLGSTVYSHATSSIASHLLVACATQHPAVRLVDLRSGSASHSLAGHSGSLLTVAWHPKHENILASGATDGCVRTWDVRKSASSLGVLDMEDSIGIAGYDGKGTGARRREKGRAHNGAVNGLSWTDDGRYLVTTGHDERVRVWNMDTGANTLVNFGPGLKNSTTPALLPLVVPSHLSAAGKEIVVYPNPREILAFDMHDGTLQNRLRVQALPGAQQADANVRNPKNRTTALAWRAHHVQMYSAHGDGTIRCWDPRTSEDAAAEQEEADELEGGEGAAAERKRKREVFEQIVADLTTKKITFS</sequence>
<dbReference type="PROSITE" id="PS50082">
    <property type="entry name" value="WD_REPEATS_2"/>
    <property type="match status" value="3"/>
</dbReference>
<evidence type="ECO:0000256" key="5">
    <source>
        <dbReference type="PROSITE-ProRule" id="PRU00221"/>
    </source>
</evidence>
<name>A0A2S6CHD0_9PEZI</name>
<keyword evidence="8" id="KW-1185">Reference proteome</keyword>
<feature type="repeat" description="WD" evidence="5">
    <location>
        <begin position="270"/>
        <end position="311"/>
    </location>
</feature>
<dbReference type="InterPro" id="IPR001680">
    <property type="entry name" value="WD40_rpt"/>
</dbReference>
<dbReference type="InterPro" id="IPR036322">
    <property type="entry name" value="WD40_repeat_dom_sf"/>
</dbReference>
<comment type="caution">
    <text evidence="7">The sequence shown here is derived from an EMBL/GenBank/DDBJ whole genome shotgun (WGS) entry which is preliminary data.</text>
</comment>
<dbReference type="PRINTS" id="PR00320">
    <property type="entry name" value="GPROTEINBRPT"/>
</dbReference>
<dbReference type="InterPro" id="IPR015943">
    <property type="entry name" value="WD40/YVTN_repeat-like_dom_sf"/>
</dbReference>
<dbReference type="OrthoDB" id="361494at2759"/>
<organism evidence="7 8">
    <name type="scientific">Cercospora berteroae</name>
    <dbReference type="NCBI Taxonomy" id="357750"/>
    <lineage>
        <taxon>Eukaryota</taxon>
        <taxon>Fungi</taxon>
        <taxon>Dikarya</taxon>
        <taxon>Ascomycota</taxon>
        <taxon>Pezizomycotina</taxon>
        <taxon>Dothideomycetes</taxon>
        <taxon>Dothideomycetidae</taxon>
        <taxon>Mycosphaerellales</taxon>
        <taxon>Mycosphaerellaceae</taxon>
        <taxon>Cercospora</taxon>
    </lineage>
</organism>
<dbReference type="GO" id="GO:0031464">
    <property type="term" value="C:Cul4A-RING E3 ubiquitin ligase complex"/>
    <property type="evidence" value="ECO:0007669"/>
    <property type="project" value="TreeGrafter"/>
</dbReference>
<dbReference type="GO" id="GO:0000109">
    <property type="term" value="C:nucleotide-excision repair complex"/>
    <property type="evidence" value="ECO:0007669"/>
    <property type="project" value="TreeGrafter"/>
</dbReference>
<proteinExistence type="predicted"/>
<evidence type="ECO:0000313" key="8">
    <source>
        <dbReference type="Proteomes" id="UP000237631"/>
    </source>
</evidence>
<evidence type="ECO:0000256" key="3">
    <source>
        <dbReference type="ARBA" id="ARBA00022763"/>
    </source>
</evidence>
<keyword evidence="4" id="KW-0234">DNA repair</keyword>
<dbReference type="PANTHER" id="PTHR46202:SF1">
    <property type="entry name" value="DNA EXCISION REPAIR PROTEIN ERCC-8"/>
    <property type="match status" value="1"/>
</dbReference>
<feature type="region of interest" description="Disordered" evidence="6">
    <location>
        <begin position="415"/>
        <end position="439"/>
    </location>
</feature>
<evidence type="ECO:0000256" key="4">
    <source>
        <dbReference type="ARBA" id="ARBA00023204"/>
    </source>
</evidence>
<dbReference type="PROSITE" id="PS50294">
    <property type="entry name" value="WD_REPEATS_REGION"/>
    <property type="match status" value="3"/>
</dbReference>
<protein>
    <submittedName>
        <fullName evidence="7">Uncharacterized protein</fullName>
    </submittedName>
</protein>
<dbReference type="AlphaFoldDB" id="A0A2S6CHD0"/>
<dbReference type="InterPro" id="IPR042238">
    <property type="entry name" value="Rad28/ERCC8/Ckn1/ATCSA-1"/>
</dbReference>